<proteinExistence type="predicted"/>
<evidence type="ECO:0000256" key="2">
    <source>
        <dbReference type="ARBA" id="ARBA00022630"/>
    </source>
</evidence>
<reference evidence="6 7" key="1">
    <citation type="submission" date="2023-07" db="EMBL/GenBank/DDBJ databases">
        <authorList>
            <person name="Girao M."/>
            <person name="Carvalho M.F."/>
        </authorList>
    </citation>
    <scope>NUCLEOTIDE SEQUENCE [LARGE SCALE GENOMIC DNA]</scope>
    <source>
        <strain evidence="6 7">YIM65754</strain>
    </source>
</reference>
<dbReference type="PANTHER" id="PTHR43400">
    <property type="entry name" value="FUMARATE REDUCTASE"/>
    <property type="match status" value="1"/>
</dbReference>
<protein>
    <submittedName>
        <fullName evidence="6">FAD-dependent oxidoreductase</fullName>
    </submittedName>
</protein>
<organism evidence="6 7">
    <name type="scientific">Rhodococcus artemisiae</name>
    <dbReference type="NCBI Taxonomy" id="714159"/>
    <lineage>
        <taxon>Bacteria</taxon>
        <taxon>Bacillati</taxon>
        <taxon>Actinomycetota</taxon>
        <taxon>Actinomycetes</taxon>
        <taxon>Mycobacteriales</taxon>
        <taxon>Nocardiaceae</taxon>
        <taxon>Rhodococcus</taxon>
    </lineage>
</organism>
<dbReference type="InterPro" id="IPR050315">
    <property type="entry name" value="FAD-oxidoreductase_2"/>
</dbReference>
<accession>A0ABU7LCZ8</accession>
<dbReference type="SUPFAM" id="SSF51905">
    <property type="entry name" value="FAD/NAD(P)-binding domain"/>
    <property type="match status" value="1"/>
</dbReference>
<evidence type="ECO:0000313" key="6">
    <source>
        <dbReference type="EMBL" id="MEE2059137.1"/>
    </source>
</evidence>
<dbReference type="Pfam" id="PF00890">
    <property type="entry name" value="FAD_binding_2"/>
    <property type="match status" value="1"/>
</dbReference>
<dbReference type="RefSeq" id="WP_330134384.1">
    <property type="nucleotide sequence ID" value="NZ_JAUTXY010000007.1"/>
</dbReference>
<dbReference type="InterPro" id="IPR027477">
    <property type="entry name" value="Succ_DH/fumarate_Rdtase_cat_sf"/>
</dbReference>
<comment type="caution">
    <text evidence="6">The sequence shown here is derived from an EMBL/GenBank/DDBJ whole genome shotgun (WGS) entry which is preliminary data.</text>
</comment>
<dbReference type="Gene3D" id="3.50.50.60">
    <property type="entry name" value="FAD/NAD(P)-binding domain"/>
    <property type="match status" value="2"/>
</dbReference>
<evidence type="ECO:0000256" key="1">
    <source>
        <dbReference type="ARBA" id="ARBA00001974"/>
    </source>
</evidence>
<feature type="domain" description="FAD-dependent oxidoreductase 2 FAD-binding" evidence="5">
    <location>
        <begin position="6"/>
        <end position="523"/>
    </location>
</feature>
<evidence type="ECO:0000259" key="5">
    <source>
        <dbReference type="Pfam" id="PF00890"/>
    </source>
</evidence>
<evidence type="ECO:0000313" key="7">
    <source>
        <dbReference type="Proteomes" id="UP001336020"/>
    </source>
</evidence>
<evidence type="ECO:0000256" key="4">
    <source>
        <dbReference type="ARBA" id="ARBA00023002"/>
    </source>
</evidence>
<sequence length="545" mass="59046">MVESFDVIVLGSGAAGLTAAVTAATEGARVAVFEKADQVGGTAAWSGGNVWIPDNPLMDTVGVLDSEEDAYTYIMSLSRDLLQEDLVRTFVRTGREMVTYLDVNANTEFYVAEGFPDYHPEHPGGRPQGGRTLETPLFPFDELGEWQHRVSPGPYFAELHLVQKETPIGAAVPSPPSAEELARRRVRDERGRGQSLVGRLLKACLDRGVVIRTGCRARGLVVEGRRVAGVRLETADGTRVVHATGGVVLATGGFEWNEEYKRAFLRGPLTHPVTMPTCEGDGLYMAMKACAMLGNMREAWWSPVAVLPEGVNDMNRVMVNADRTRPRSIMINRRGRRFTNEAANYNAFGGAFHQEDVSTFSYANLPCWMIFDQEYLRRYGTVGPYAPNEVPPPWVIAASSLEDLAGKLGVPAEELTATVRRWNSNVADGHDPDFHRGESAHDLWWGDPHCKGQTKATLGPLDEAPFYAVPLVSGALGTKGGPRVDPHARVLDLDGESIDGLYAAGNVMASPFGMTYGGAGGTLAPAMVFGYLAGLHTARVVGSVR</sequence>
<keyword evidence="3" id="KW-0274">FAD</keyword>
<name>A0ABU7LCZ8_9NOCA</name>
<dbReference type="PANTHER" id="PTHR43400:SF10">
    <property type="entry name" value="3-OXOSTEROID 1-DEHYDROGENASE"/>
    <property type="match status" value="1"/>
</dbReference>
<dbReference type="InterPro" id="IPR036188">
    <property type="entry name" value="FAD/NAD-bd_sf"/>
</dbReference>
<gene>
    <name evidence="6" type="ORF">Q7514_16575</name>
</gene>
<dbReference type="Proteomes" id="UP001336020">
    <property type="component" value="Unassembled WGS sequence"/>
</dbReference>
<dbReference type="SUPFAM" id="SSF56425">
    <property type="entry name" value="Succinate dehydrogenase/fumarate reductase flavoprotein, catalytic domain"/>
    <property type="match status" value="1"/>
</dbReference>
<dbReference type="EMBL" id="JAUTXY010000007">
    <property type="protein sequence ID" value="MEE2059137.1"/>
    <property type="molecule type" value="Genomic_DNA"/>
</dbReference>
<dbReference type="InterPro" id="IPR003953">
    <property type="entry name" value="FAD-dep_OxRdtase_2_FAD-bd"/>
</dbReference>
<comment type="cofactor">
    <cofactor evidence="1">
        <name>FAD</name>
        <dbReference type="ChEBI" id="CHEBI:57692"/>
    </cofactor>
</comment>
<keyword evidence="4" id="KW-0560">Oxidoreductase</keyword>
<evidence type="ECO:0000256" key="3">
    <source>
        <dbReference type="ARBA" id="ARBA00022827"/>
    </source>
</evidence>
<keyword evidence="2" id="KW-0285">Flavoprotein</keyword>
<keyword evidence="7" id="KW-1185">Reference proteome</keyword>